<sequence length="40" mass="4853">MINYFEVATGNNIYCNHEMIFFFKKIIYNVVKILFKKCQS</sequence>
<dbReference type="EMBL" id="GGEC01009996">
    <property type="protein sequence ID" value="MBW90479.1"/>
    <property type="molecule type" value="Transcribed_RNA"/>
</dbReference>
<protein>
    <submittedName>
        <fullName evidence="1">Uncharacterized protein</fullName>
    </submittedName>
</protein>
<reference evidence="1" key="1">
    <citation type="submission" date="2018-02" db="EMBL/GenBank/DDBJ databases">
        <title>Rhizophora mucronata_Transcriptome.</title>
        <authorList>
            <person name="Meera S.P."/>
            <person name="Sreeshan A."/>
            <person name="Augustine A."/>
        </authorList>
    </citation>
    <scope>NUCLEOTIDE SEQUENCE</scope>
    <source>
        <tissue evidence="1">Leaf</tissue>
    </source>
</reference>
<organism evidence="1">
    <name type="scientific">Rhizophora mucronata</name>
    <name type="common">Asiatic mangrove</name>
    <dbReference type="NCBI Taxonomy" id="61149"/>
    <lineage>
        <taxon>Eukaryota</taxon>
        <taxon>Viridiplantae</taxon>
        <taxon>Streptophyta</taxon>
        <taxon>Embryophyta</taxon>
        <taxon>Tracheophyta</taxon>
        <taxon>Spermatophyta</taxon>
        <taxon>Magnoliopsida</taxon>
        <taxon>eudicotyledons</taxon>
        <taxon>Gunneridae</taxon>
        <taxon>Pentapetalae</taxon>
        <taxon>rosids</taxon>
        <taxon>fabids</taxon>
        <taxon>Malpighiales</taxon>
        <taxon>Rhizophoraceae</taxon>
        <taxon>Rhizophora</taxon>
    </lineage>
</organism>
<name>A0A2P2JAI7_RHIMU</name>
<dbReference type="AlphaFoldDB" id="A0A2P2JAI7"/>
<accession>A0A2P2JAI7</accession>
<proteinExistence type="predicted"/>
<evidence type="ECO:0000313" key="1">
    <source>
        <dbReference type="EMBL" id="MBW90479.1"/>
    </source>
</evidence>